<feature type="region of interest" description="Disordered" evidence="2">
    <location>
        <begin position="426"/>
        <end position="448"/>
    </location>
</feature>
<feature type="domain" description="EH" evidence="4">
    <location>
        <begin position="42"/>
        <end position="128"/>
    </location>
</feature>
<dbReference type="PANTHER" id="PTHR11216">
    <property type="entry name" value="EH DOMAIN"/>
    <property type="match status" value="1"/>
</dbReference>
<organism evidence="5 6">
    <name type="scientific">Physocladia obscura</name>
    <dbReference type="NCBI Taxonomy" id="109957"/>
    <lineage>
        <taxon>Eukaryota</taxon>
        <taxon>Fungi</taxon>
        <taxon>Fungi incertae sedis</taxon>
        <taxon>Chytridiomycota</taxon>
        <taxon>Chytridiomycota incertae sedis</taxon>
        <taxon>Chytridiomycetes</taxon>
        <taxon>Chytridiales</taxon>
        <taxon>Chytriomycetaceae</taxon>
        <taxon>Physocladia</taxon>
    </lineage>
</organism>
<dbReference type="GO" id="GO:0016197">
    <property type="term" value="P:endosomal transport"/>
    <property type="evidence" value="ECO:0007669"/>
    <property type="project" value="TreeGrafter"/>
</dbReference>
<dbReference type="GO" id="GO:0005886">
    <property type="term" value="C:plasma membrane"/>
    <property type="evidence" value="ECO:0007669"/>
    <property type="project" value="TreeGrafter"/>
</dbReference>
<feature type="region of interest" description="Disordered" evidence="2">
    <location>
        <begin position="757"/>
        <end position="779"/>
    </location>
</feature>
<evidence type="ECO:0000313" key="5">
    <source>
        <dbReference type="EMBL" id="KAJ3130149.1"/>
    </source>
</evidence>
<feature type="compositionally biased region" description="Pro residues" evidence="2">
    <location>
        <begin position="826"/>
        <end position="835"/>
    </location>
</feature>
<proteinExistence type="predicted"/>
<gene>
    <name evidence="5" type="ORF">HK100_008208</name>
</gene>
<evidence type="ECO:0000259" key="4">
    <source>
        <dbReference type="PROSITE" id="PS50031"/>
    </source>
</evidence>
<feature type="domain" description="EH" evidence="4">
    <location>
        <begin position="172"/>
        <end position="256"/>
    </location>
</feature>
<dbReference type="GO" id="GO:0006897">
    <property type="term" value="P:endocytosis"/>
    <property type="evidence" value="ECO:0007669"/>
    <property type="project" value="TreeGrafter"/>
</dbReference>
<feature type="domain" description="EH" evidence="4">
    <location>
        <begin position="336"/>
        <end position="426"/>
    </location>
</feature>
<feature type="region of interest" description="Disordered" evidence="2">
    <location>
        <begin position="799"/>
        <end position="847"/>
    </location>
</feature>
<dbReference type="InterPro" id="IPR000261">
    <property type="entry name" value="EH_dom"/>
</dbReference>
<feature type="coiled-coil region" evidence="1">
    <location>
        <begin position="574"/>
        <end position="636"/>
    </location>
</feature>
<dbReference type="PANTHER" id="PTHR11216:SF170">
    <property type="entry name" value="DYNAMIN ASSOCIATED PROTEIN 160, ISOFORM D"/>
    <property type="match status" value="1"/>
</dbReference>
<dbReference type="Gene3D" id="1.10.8.10">
    <property type="entry name" value="DNA helicase RuvA subunit, C-terminal domain"/>
    <property type="match status" value="1"/>
</dbReference>
<feature type="compositionally biased region" description="Low complexity" evidence="2">
    <location>
        <begin position="815"/>
        <end position="825"/>
    </location>
</feature>
<protein>
    <recommendedName>
        <fullName evidence="7">EH domain-containing and endocytosis protein 1</fullName>
    </recommendedName>
</protein>
<dbReference type="EMBL" id="JADGJH010000396">
    <property type="protein sequence ID" value="KAJ3130149.1"/>
    <property type="molecule type" value="Genomic_DNA"/>
</dbReference>
<dbReference type="SMART" id="SM00027">
    <property type="entry name" value="EH"/>
    <property type="match status" value="3"/>
</dbReference>
<name>A0AAD5XJS7_9FUNG</name>
<feature type="region of interest" description="Disordered" evidence="2">
    <location>
        <begin position="1"/>
        <end position="38"/>
    </location>
</feature>
<dbReference type="InterPro" id="IPR015940">
    <property type="entry name" value="UBA"/>
</dbReference>
<evidence type="ECO:0000313" key="6">
    <source>
        <dbReference type="Proteomes" id="UP001211907"/>
    </source>
</evidence>
<feature type="compositionally biased region" description="Low complexity" evidence="2">
    <location>
        <begin position="836"/>
        <end position="845"/>
    </location>
</feature>
<evidence type="ECO:0000256" key="2">
    <source>
        <dbReference type="SAM" id="MobiDB-lite"/>
    </source>
</evidence>
<feature type="compositionally biased region" description="Pro residues" evidence="2">
    <location>
        <begin position="803"/>
        <end position="814"/>
    </location>
</feature>
<keyword evidence="1" id="KW-0175">Coiled coil</keyword>
<evidence type="ECO:0000256" key="1">
    <source>
        <dbReference type="SAM" id="Coils"/>
    </source>
</evidence>
<dbReference type="CDD" id="cd00052">
    <property type="entry name" value="EH"/>
    <property type="match status" value="3"/>
</dbReference>
<feature type="compositionally biased region" description="Low complexity" evidence="2">
    <location>
        <begin position="152"/>
        <end position="165"/>
    </location>
</feature>
<dbReference type="PROSITE" id="PS50031">
    <property type="entry name" value="EH"/>
    <property type="match status" value="3"/>
</dbReference>
<dbReference type="Pfam" id="PF12763">
    <property type="entry name" value="EH"/>
    <property type="match status" value="3"/>
</dbReference>
<accession>A0AAD5XJS7</accession>
<dbReference type="SUPFAM" id="SSF47473">
    <property type="entry name" value="EF-hand"/>
    <property type="match status" value="3"/>
</dbReference>
<feature type="compositionally biased region" description="Low complexity" evidence="2">
    <location>
        <begin position="16"/>
        <end position="34"/>
    </location>
</feature>
<evidence type="ECO:0008006" key="7">
    <source>
        <dbReference type="Google" id="ProtNLM"/>
    </source>
</evidence>
<dbReference type="AlphaFoldDB" id="A0AAD5XJS7"/>
<feature type="domain" description="UBA" evidence="3">
    <location>
        <begin position="1168"/>
        <end position="1212"/>
    </location>
</feature>
<dbReference type="Gene3D" id="1.10.238.10">
    <property type="entry name" value="EF-hand"/>
    <property type="match status" value="3"/>
</dbReference>
<dbReference type="Proteomes" id="UP001211907">
    <property type="component" value="Unassembled WGS sequence"/>
</dbReference>
<feature type="coiled-coil region" evidence="1">
    <location>
        <begin position="665"/>
        <end position="699"/>
    </location>
</feature>
<keyword evidence="6" id="KW-1185">Reference proteome</keyword>
<evidence type="ECO:0000259" key="3">
    <source>
        <dbReference type="PROSITE" id="PS50030"/>
    </source>
</evidence>
<reference evidence="5" key="1">
    <citation type="submission" date="2020-05" db="EMBL/GenBank/DDBJ databases">
        <title>Phylogenomic resolution of chytrid fungi.</title>
        <authorList>
            <person name="Stajich J.E."/>
            <person name="Amses K."/>
            <person name="Simmons R."/>
            <person name="Seto K."/>
            <person name="Myers J."/>
            <person name="Bonds A."/>
            <person name="Quandt C.A."/>
            <person name="Barry K."/>
            <person name="Liu P."/>
            <person name="Grigoriev I."/>
            <person name="Longcore J.E."/>
            <person name="James T.Y."/>
        </authorList>
    </citation>
    <scope>NUCLEOTIDE SEQUENCE</scope>
    <source>
        <strain evidence="5">JEL0513</strain>
    </source>
</reference>
<dbReference type="PROSITE" id="PS50030">
    <property type="entry name" value="UBA"/>
    <property type="match status" value="1"/>
</dbReference>
<sequence>MNNDFLSDLDPLSPTQQKGKLQQSDQQQQPQQHKGLSLSPEEAAVYARYFSIADAGRTGVISAENAVAFLSKSRLPQSVLGEIWVLSDTEQQGVLSQTSFYTCLKLIALSQSGKPVSLQYLSTKTPLPTFEGISSASSTANLAPKPLVPQATGSSISPTPSSSGGFQLPEPERNRFLAAFNSCSPVSGFVTGSSARDLFLKSGLSNEALARIWNLVDPQSTSQLNLAQFMLAMLIITQMKSGALAAVPPSIPPALMSGIIAAAATAIPGSVTISPSSVGVPASARNPSFQGNSIATPPTFDKRRTTALRSTATPTSFGSNTGSFGSAEPWAISVEDKSLSDSHFESLDVGKKGYLTGEDCFQFFLKSQLDNSVLAQIWDLANISKSTTGLSKDEFSVSMYLIKLAMTGQSLPDILPSNVIPPSLRKAPNPNPAIAPMPLRTSVPAPTKTSSAAEDLMGLGEISFGNPAPADPRRTSIFPGSILQNRSLNQSLSSLNPDDRTADIANARSQVIDLQNKRDLLLPAQQELRAQRAQHEIEFQKVMLEKQELTLALTTASAQYEAESAIYAENAAILAQEQAALEGMRAQVERARQVVAEREEEKRQVIAAIELVKGEIAQSQLHAETLEAQAAALRDEIGVIRPQFMEVHAELQKQKNLVEINKQLLAGVTDEYNTLKSELARESAELETERARANQLATQAAVQGGINERERIKLQSTSQSLNDVRSAPSSPIVSDPFEVPVLQQDTSALVDLIKPITTRAKPPPPPSSSSSHYISALERRRSQRASVTVAPVTAFEHVVPAIPTGPPPPLPPSFTKPKSSSGISSSPPPASPPANSPVAPSPKAATNDFTFDTDFGSAFSAPSSPTKNSSVINDAFSLPLSNDSQKAFDDVFAAFPASTATADTSFADAFAVPEPVSTPARSAIAVAFALPLPPSATTSASLEGFDKFKHRPLANALGDSSSIRSSGTGTAARRRMTKLMSFDAEAEFENAFGTAAENGASSLETTVAMAPVDKAKVDEVFAEVAAAAVSTNIAQEFNFDSAFAGEPAIVAQDVTVAVDSVAIPAAVDDFFGSTVATTSVFDAFNTEFDLASATNVTAVISGTPFTDAFASVPTVTTIAAGNSTVEATPVLQTNGETATAVNLAVESNLAEKVATEETSEVIKNTPGDAKEEDLSDEVKELRGMGFTKEQSISALEKNGFDVTKALKELLPE</sequence>
<feature type="region of interest" description="Disordered" evidence="2">
    <location>
        <begin position="149"/>
        <end position="168"/>
    </location>
</feature>
<dbReference type="GO" id="GO:0005737">
    <property type="term" value="C:cytoplasm"/>
    <property type="evidence" value="ECO:0007669"/>
    <property type="project" value="TreeGrafter"/>
</dbReference>
<dbReference type="InterPro" id="IPR011992">
    <property type="entry name" value="EF-hand-dom_pair"/>
</dbReference>
<comment type="caution">
    <text evidence="5">The sequence shown here is derived from an EMBL/GenBank/DDBJ whole genome shotgun (WGS) entry which is preliminary data.</text>
</comment>